<dbReference type="SUPFAM" id="SSF52949">
    <property type="entry name" value="Macro domain-like"/>
    <property type="match status" value="1"/>
</dbReference>
<dbReference type="OrthoDB" id="6194521at2"/>
<dbReference type="RefSeq" id="WP_062418800.1">
    <property type="nucleotide sequence ID" value="NZ_DF967974.1"/>
</dbReference>
<dbReference type="Proteomes" id="UP000050501">
    <property type="component" value="Unassembled WGS sequence"/>
</dbReference>
<accession>A0A0P6XZE6</accession>
<keyword evidence="3" id="KW-1185">Reference proteome</keyword>
<dbReference type="PROSITE" id="PS51154">
    <property type="entry name" value="MACRO"/>
    <property type="match status" value="1"/>
</dbReference>
<dbReference type="CDD" id="cd02907">
    <property type="entry name" value="Macro_Af1521_BAL-like"/>
    <property type="match status" value="1"/>
</dbReference>
<evidence type="ECO:0000313" key="2">
    <source>
        <dbReference type="EMBL" id="KPL78511.1"/>
    </source>
</evidence>
<dbReference type="Gene3D" id="3.40.220.10">
    <property type="entry name" value="Leucine Aminopeptidase, subunit E, domain 1"/>
    <property type="match status" value="1"/>
</dbReference>
<organism evidence="2 3">
    <name type="scientific">Levilinea saccharolytica</name>
    <dbReference type="NCBI Taxonomy" id="229921"/>
    <lineage>
        <taxon>Bacteria</taxon>
        <taxon>Bacillati</taxon>
        <taxon>Chloroflexota</taxon>
        <taxon>Anaerolineae</taxon>
        <taxon>Anaerolineales</taxon>
        <taxon>Anaerolineaceae</taxon>
        <taxon>Levilinea</taxon>
    </lineage>
</organism>
<dbReference type="InterPro" id="IPR002589">
    <property type="entry name" value="Macro_dom"/>
</dbReference>
<feature type="domain" description="Macro" evidence="1">
    <location>
        <begin position="3"/>
        <end position="186"/>
    </location>
</feature>
<dbReference type="STRING" id="229921.ADN01_15090"/>
<dbReference type="InterPro" id="IPR043472">
    <property type="entry name" value="Macro_dom-like"/>
</dbReference>
<evidence type="ECO:0000313" key="3">
    <source>
        <dbReference type="Proteomes" id="UP000050501"/>
    </source>
</evidence>
<evidence type="ECO:0000259" key="1">
    <source>
        <dbReference type="PROSITE" id="PS51154"/>
    </source>
</evidence>
<gene>
    <name evidence="2" type="ORF">ADN01_15090</name>
</gene>
<dbReference type="EMBL" id="LGCM01000055">
    <property type="protein sequence ID" value="KPL78511.1"/>
    <property type="molecule type" value="Genomic_DNA"/>
</dbReference>
<dbReference type="PANTHER" id="PTHR11106">
    <property type="entry name" value="GANGLIOSIDE INDUCED DIFFERENTIATION ASSOCIATED PROTEIN 2-RELATED"/>
    <property type="match status" value="1"/>
</dbReference>
<dbReference type="PANTHER" id="PTHR11106:SF111">
    <property type="entry name" value="MACRO DOMAIN-CONTAINING PROTEIN"/>
    <property type="match status" value="1"/>
</dbReference>
<sequence length="191" mass="20258">MNVVHACLPLPGDSALEIVHGDLTEEHVGAIVNAANQHLAHGGGVAGAIVRKGGEQIQKESHAWIKQHGLAAHDRPALTGPGRLPCTCIIHAVGPVWGSGDEDAKLITALYAALDVADAQNLPSIAVPPISTGIFGFPKERAANIFLTALPHWLAVHPQSTLREIRITILDIPTLNVFLHTFHTLYPPLPA</sequence>
<name>A0A0P6XZE6_9CHLR</name>
<protein>
    <recommendedName>
        <fullName evidence="1">Macro domain-containing protein</fullName>
    </recommendedName>
</protein>
<reference evidence="2 3" key="1">
    <citation type="submission" date="2015-07" db="EMBL/GenBank/DDBJ databases">
        <title>Genome sequence of Levilinea saccharolytica DSM 16555.</title>
        <authorList>
            <person name="Hemp J."/>
            <person name="Ward L.M."/>
            <person name="Pace L.A."/>
            <person name="Fischer W.W."/>
        </authorList>
    </citation>
    <scope>NUCLEOTIDE SEQUENCE [LARGE SCALE GENOMIC DNA]</scope>
    <source>
        <strain evidence="2 3">KIBI-1</strain>
    </source>
</reference>
<dbReference type="AlphaFoldDB" id="A0A0P6XZE6"/>
<proteinExistence type="predicted"/>
<dbReference type="Pfam" id="PF01661">
    <property type="entry name" value="Macro"/>
    <property type="match status" value="1"/>
</dbReference>
<dbReference type="SMART" id="SM00506">
    <property type="entry name" value="A1pp"/>
    <property type="match status" value="1"/>
</dbReference>
<comment type="caution">
    <text evidence="2">The sequence shown here is derived from an EMBL/GenBank/DDBJ whole genome shotgun (WGS) entry which is preliminary data.</text>
</comment>